<accession>A0A447RMH2</accession>
<sequence length="354" mass="37194">MTPALRQNLTLAVLVLTGINMRPLLTSIGPLLPDIRAASGMSYTLAALLTALPVIAMGVLALAAGWVDRYIGQKRSIALSLLIIAAGALLREIAPNSGLLLTSALAGGIGIGIIQAAIPAVIKHLFPRRTPLVMGLWSAALMGGGGLGAAFTPWLASHSAAWHDALAWWALPALLALLSWLAICRHLPRAPHQTSASSRVAIIGQRRAWTLGLYFGLINAGYASLIAWLPPYYIQLGDSAQYSGSLLALLTVGQTAGALLLPALARQEDRRQLLLLALALQLIGFCGFIWLPEHFLCALGHCLRRGVGRGVSSVPGAGAGSRRTTGGGRQAGSLYAGDRIYHRRSVALAFRPAA</sequence>
<feature type="transmembrane region" description="Helical" evidence="5">
    <location>
        <begin position="242"/>
        <end position="261"/>
    </location>
</feature>
<dbReference type="AlphaFoldDB" id="A0A447RMH2"/>
<feature type="transmembrane region" description="Helical" evidence="5">
    <location>
        <begin position="76"/>
        <end position="94"/>
    </location>
</feature>
<feature type="transmembrane region" description="Helical" evidence="5">
    <location>
        <begin position="273"/>
        <end position="291"/>
    </location>
</feature>
<dbReference type="Pfam" id="PF07690">
    <property type="entry name" value="MFS_1"/>
    <property type="match status" value="1"/>
</dbReference>
<feature type="transmembrane region" description="Helical" evidence="5">
    <location>
        <begin position="208"/>
        <end position="230"/>
    </location>
</feature>
<feature type="transmembrane region" description="Helical" evidence="5">
    <location>
        <begin position="100"/>
        <end position="122"/>
    </location>
</feature>
<dbReference type="NCBIfam" id="NF007256">
    <property type="entry name" value="PRK09705.1"/>
    <property type="match status" value="1"/>
</dbReference>
<keyword evidence="1" id="KW-1003">Cell membrane</keyword>
<dbReference type="Proteomes" id="UP000282433">
    <property type="component" value="Chromosome"/>
</dbReference>
<organism evidence="7 8">
    <name type="scientific">Klebsiella pneumoniae</name>
    <dbReference type="NCBI Taxonomy" id="573"/>
    <lineage>
        <taxon>Bacteria</taxon>
        <taxon>Pseudomonadati</taxon>
        <taxon>Pseudomonadota</taxon>
        <taxon>Gammaproteobacteria</taxon>
        <taxon>Enterobacterales</taxon>
        <taxon>Enterobacteriaceae</taxon>
        <taxon>Klebsiella/Raoultella group</taxon>
        <taxon>Klebsiella</taxon>
        <taxon>Klebsiella pneumoniae complex</taxon>
    </lineage>
</organism>
<evidence type="ECO:0000256" key="3">
    <source>
        <dbReference type="ARBA" id="ARBA00022989"/>
    </source>
</evidence>
<dbReference type="PROSITE" id="PS50850">
    <property type="entry name" value="MFS"/>
    <property type="match status" value="1"/>
</dbReference>
<dbReference type="GO" id="GO:0022857">
    <property type="term" value="F:transmembrane transporter activity"/>
    <property type="evidence" value="ECO:0007669"/>
    <property type="project" value="InterPro"/>
</dbReference>
<evidence type="ECO:0000259" key="6">
    <source>
        <dbReference type="PROSITE" id="PS50850"/>
    </source>
</evidence>
<dbReference type="InterPro" id="IPR011701">
    <property type="entry name" value="MFS"/>
</dbReference>
<name>A0A447RMH2_KLEPN</name>
<dbReference type="PANTHER" id="PTHR23523">
    <property type="match status" value="1"/>
</dbReference>
<gene>
    <name evidence="7" type="primary">yeaN_1</name>
    <name evidence="7" type="ORF">NCTC13635_01754</name>
</gene>
<feature type="transmembrane region" description="Helical" evidence="5">
    <location>
        <begin position="43"/>
        <end position="64"/>
    </location>
</feature>
<dbReference type="SUPFAM" id="SSF103473">
    <property type="entry name" value="MFS general substrate transporter"/>
    <property type="match status" value="1"/>
</dbReference>
<evidence type="ECO:0000256" key="4">
    <source>
        <dbReference type="ARBA" id="ARBA00023136"/>
    </source>
</evidence>
<proteinExistence type="predicted"/>
<feature type="transmembrane region" description="Helical" evidence="5">
    <location>
        <begin position="166"/>
        <end position="187"/>
    </location>
</feature>
<dbReference type="InterPro" id="IPR052524">
    <property type="entry name" value="MFS_Cyanate_Porter"/>
</dbReference>
<feature type="transmembrane region" description="Helical" evidence="5">
    <location>
        <begin position="134"/>
        <end position="154"/>
    </location>
</feature>
<dbReference type="Gene3D" id="1.20.1250.20">
    <property type="entry name" value="MFS general substrate transporter like domains"/>
    <property type="match status" value="2"/>
</dbReference>
<evidence type="ECO:0000313" key="8">
    <source>
        <dbReference type="Proteomes" id="UP000282433"/>
    </source>
</evidence>
<protein>
    <submittedName>
        <fullName evidence="7">Cyanate transport protein CynX</fullName>
    </submittedName>
</protein>
<evidence type="ECO:0000256" key="5">
    <source>
        <dbReference type="SAM" id="Phobius"/>
    </source>
</evidence>
<dbReference type="PANTHER" id="PTHR23523:SF1">
    <property type="entry name" value="CYANATE TRANSPORT PROTEIN CYNX"/>
    <property type="match status" value="1"/>
</dbReference>
<feature type="domain" description="Major facilitator superfamily (MFS) profile" evidence="6">
    <location>
        <begin position="1"/>
        <end position="354"/>
    </location>
</feature>
<keyword evidence="2 5" id="KW-0812">Transmembrane</keyword>
<reference evidence="7 8" key="1">
    <citation type="submission" date="2018-12" db="EMBL/GenBank/DDBJ databases">
        <authorList>
            <consortium name="Pathogen Informatics"/>
        </authorList>
    </citation>
    <scope>NUCLEOTIDE SEQUENCE [LARGE SCALE GENOMIC DNA]</scope>
    <source>
        <strain evidence="7 8">NCTC13635</strain>
    </source>
</reference>
<keyword evidence="3 5" id="KW-1133">Transmembrane helix</keyword>
<keyword evidence="4 5" id="KW-0472">Membrane</keyword>
<evidence type="ECO:0000256" key="1">
    <source>
        <dbReference type="ARBA" id="ARBA00022475"/>
    </source>
</evidence>
<dbReference type="InterPro" id="IPR020846">
    <property type="entry name" value="MFS_dom"/>
</dbReference>
<evidence type="ECO:0000256" key="2">
    <source>
        <dbReference type="ARBA" id="ARBA00022692"/>
    </source>
</evidence>
<evidence type="ECO:0000313" key="7">
    <source>
        <dbReference type="EMBL" id="VEB01041.1"/>
    </source>
</evidence>
<dbReference type="InterPro" id="IPR036259">
    <property type="entry name" value="MFS_trans_sf"/>
</dbReference>
<dbReference type="EMBL" id="LR134162">
    <property type="protein sequence ID" value="VEB01041.1"/>
    <property type="molecule type" value="Genomic_DNA"/>
</dbReference>